<dbReference type="EMBL" id="ML208403">
    <property type="protein sequence ID" value="TFK66509.1"/>
    <property type="molecule type" value="Genomic_DNA"/>
</dbReference>
<keyword evidence="2" id="KW-1185">Reference proteome</keyword>
<organism evidence="1 2">
    <name type="scientific">Pluteus cervinus</name>
    <dbReference type="NCBI Taxonomy" id="181527"/>
    <lineage>
        <taxon>Eukaryota</taxon>
        <taxon>Fungi</taxon>
        <taxon>Dikarya</taxon>
        <taxon>Basidiomycota</taxon>
        <taxon>Agaricomycotina</taxon>
        <taxon>Agaricomycetes</taxon>
        <taxon>Agaricomycetidae</taxon>
        <taxon>Agaricales</taxon>
        <taxon>Pluteineae</taxon>
        <taxon>Pluteaceae</taxon>
        <taxon>Pluteus</taxon>
    </lineage>
</organism>
<proteinExistence type="predicted"/>
<gene>
    <name evidence="1" type="ORF">BDN72DRAFT_899776</name>
</gene>
<reference evidence="1 2" key="1">
    <citation type="journal article" date="2019" name="Nat. Ecol. Evol.">
        <title>Megaphylogeny resolves global patterns of mushroom evolution.</title>
        <authorList>
            <person name="Varga T."/>
            <person name="Krizsan K."/>
            <person name="Foldi C."/>
            <person name="Dima B."/>
            <person name="Sanchez-Garcia M."/>
            <person name="Sanchez-Ramirez S."/>
            <person name="Szollosi G.J."/>
            <person name="Szarkandi J.G."/>
            <person name="Papp V."/>
            <person name="Albert L."/>
            <person name="Andreopoulos W."/>
            <person name="Angelini C."/>
            <person name="Antonin V."/>
            <person name="Barry K.W."/>
            <person name="Bougher N.L."/>
            <person name="Buchanan P."/>
            <person name="Buyck B."/>
            <person name="Bense V."/>
            <person name="Catcheside P."/>
            <person name="Chovatia M."/>
            <person name="Cooper J."/>
            <person name="Damon W."/>
            <person name="Desjardin D."/>
            <person name="Finy P."/>
            <person name="Geml J."/>
            <person name="Haridas S."/>
            <person name="Hughes K."/>
            <person name="Justo A."/>
            <person name="Karasinski D."/>
            <person name="Kautmanova I."/>
            <person name="Kiss B."/>
            <person name="Kocsube S."/>
            <person name="Kotiranta H."/>
            <person name="LaButti K.M."/>
            <person name="Lechner B.E."/>
            <person name="Liimatainen K."/>
            <person name="Lipzen A."/>
            <person name="Lukacs Z."/>
            <person name="Mihaltcheva S."/>
            <person name="Morgado L.N."/>
            <person name="Niskanen T."/>
            <person name="Noordeloos M.E."/>
            <person name="Ohm R.A."/>
            <person name="Ortiz-Santana B."/>
            <person name="Ovrebo C."/>
            <person name="Racz N."/>
            <person name="Riley R."/>
            <person name="Savchenko A."/>
            <person name="Shiryaev A."/>
            <person name="Soop K."/>
            <person name="Spirin V."/>
            <person name="Szebenyi C."/>
            <person name="Tomsovsky M."/>
            <person name="Tulloss R.E."/>
            <person name="Uehling J."/>
            <person name="Grigoriev I.V."/>
            <person name="Vagvolgyi C."/>
            <person name="Papp T."/>
            <person name="Martin F.M."/>
            <person name="Miettinen O."/>
            <person name="Hibbett D.S."/>
            <person name="Nagy L.G."/>
        </authorList>
    </citation>
    <scope>NUCLEOTIDE SEQUENCE [LARGE SCALE GENOMIC DNA]</scope>
    <source>
        <strain evidence="1 2">NL-1719</strain>
    </source>
</reference>
<protein>
    <submittedName>
        <fullName evidence="1">Uncharacterized protein</fullName>
    </submittedName>
</protein>
<dbReference type="Proteomes" id="UP000308600">
    <property type="component" value="Unassembled WGS sequence"/>
</dbReference>
<name>A0ACD3AME4_9AGAR</name>
<evidence type="ECO:0000313" key="2">
    <source>
        <dbReference type="Proteomes" id="UP000308600"/>
    </source>
</evidence>
<sequence length="254" mass="28130">MQISAESLTGDDDYQRQRKEARLIPDGIRDLILPPPRTSTVAELLTLLSSMDHNSASPPKPIYSKRPPTIDVPLSSGDITVLRQFLLNIIGHLSALDESFSRALRLGARSLQAADNPDYRVPLWSIQLLWDMRQPSFVYLQLYTPFRFNSPVLTSPSCPELSSSTFVRIPKTHIVFSLAGYAITQKDVATSDAHPVMVATLAADAQRLYSTFSQHVEEVADAVAALKTDKLKVDVDIVDSDDSDDSDEDTDNKD</sequence>
<evidence type="ECO:0000313" key="1">
    <source>
        <dbReference type="EMBL" id="TFK66509.1"/>
    </source>
</evidence>
<accession>A0ACD3AME4</accession>